<sequence length="93" mass="10803">MNKRHIIFIITIAVTRFLKSIADSLFRNGKFVLIQAKYIDCMAVRPVYDTVFSKKTESIETAICIPMRNACSSHVFTDNYIQSYINQNPNFIY</sequence>
<organism evidence="1 2">
    <name type="scientific">Tannerella forsythia</name>
    <name type="common">Bacteroides forsythus</name>
    <dbReference type="NCBI Taxonomy" id="28112"/>
    <lineage>
        <taxon>Bacteria</taxon>
        <taxon>Pseudomonadati</taxon>
        <taxon>Bacteroidota</taxon>
        <taxon>Bacteroidia</taxon>
        <taxon>Bacteroidales</taxon>
        <taxon>Tannerellaceae</taxon>
        <taxon>Tannerella</taxon>
    </lineage>
</organism>
<dbReference type="EMBL" id="FMMM01000014">
    <property type="protein sequence ID" value="SCQ17934.1"/>
    <property type="molecule type" value="Genomic_DNA"/>
</dbReference>
<proteinExistence type="predicted"/>
<protein>
    <submittedName>
        <fullName evidence="1">Uncharacterized protein</fullName>
    </submittedName>
</protein>
<dbReference type="Proteomes" id="UP000182057">
    <property type="component" value="Unassembled WGS sequence"/>
</dbReference>
<gene>
    <name evidence="1" type="ORF">TFUB20_00172</name>
</gene>
<dbReference type="AlphaFoldDB" id="A0A1D3UCR3"/>
<evidence type="ECO:0000313" key="2">
    <source>
        <dbReference type="Proteomes" id="UP000182057"/>
    </source>
</evidence>
<reference evidence="1 2" key="1">
    <citation type="submission" date="2016-09" db="EMBL/GenBank/DDBJ databases">
        <authorList>
            <person name="Capua I."/>
            <person name="De Benedictis P."/>
            <person name="Joannis T."/>
            <person name="Lombin L.H."/>
            <person name="Cattoli G."/>
        </authorList>
    </citation>
    <scope>NUCLEOTIDE SEQUENCE [LARGE SCALE GENOMIC DNA]</scope>
    <source>
        <strain evidence="1 2">UB20</strain>
    </source>
</reference>
<name>A0A1D3UCR3_TANFO</name>
<accession>A0A1D3UCR3</accession>
<evidence type="ECO:0000313" key="1">
    <source>
        <dbReference type="EMBL" id="SCQ17934.1"/>
    </source>
</evidence>